<dbReference type="Gene3D" id="3.30.2310.20">
    <property type="entry name" value="RelE-like"/>
    <property type="match status" value="1"/>
</dbReference>
<proteinExistence type="predicted"/>
<evidence type="ECO:0000313" key="1">
    <source>
        <dbReference type="EMBL" id="PRQ02748.1"/>
    </source>
</evidence>
<sequence length="101" mass="11603">MNKAVVTTQLADVQILEIDGWWRAHRDKAPDLFEEELADVLRLISTAPGVGKRYPHPREHVRRVMMRKTRHHVYYVEREEYVLVVAVWGSVKGSGPDLGGL</sequence>
<evidence type="ECO:0000313" key="2">
    <source>
        <dbReference type="Proteomes" id="UP000237968"/>
    </source>
</evidence>
<organism evidence="1 2">
    <name type="scientific">Enhygromyxa salina</name>
    <dbReference type="NCBI Taxonomy" id="215803"/>
    <lineage>
        <taxon>Bacteria</taxon>
        <taxon>Pseudomonadati</taxon>
        <taxon>Myxococcota</taxon>
        <taxon>Polyangia</taxon>
        <taxon>Nannocystales</taxon>
        <taxon>Nannocystaceae</taxon>
        <taxon>Enhygromyxa</taxon>
    </lineage>
</organism>
<dbReference type="RefSeq" id="WP_106391532.1">
    <property type="nucleotide sequence ID" value="NZ_PVNK01000112.1"/>
</dbReference>
<gene>
    <name evidence="1" type="ORF">ENSA5_21000</name>
</gene>
<keyword evidence="2" id="KW-1185">Reference proteome</keyword>
<comment type="caution">
    <text evidence="1">The sequence shown here is derived from an EMBL/GenBank/DDBJ whole genome shotgun (WGS) entry which is preliminary data.</text>
</comment>
<protein>
    <recommendedName>
        <fullName evidence="3">Plasmid stabilization system protein</fullName>
    </recommendedName>
</protein>
<reference evidence="1 2" key="1">
    <citation type="submission" date="2018-03" db="EMBL/GenBank/DDBJ databases">
        <title>Draft Genome Sequences of the Obligatory Marine Myxobacteria Enhygromyxa salina SWB005.</title>
        <authorList>
            <person name="Poehlein A."/>
            <person name="Moghaddam J.A."/>
            <person name="Harms H."/>
            <person name="Alanjari M."/>
            <person name="Koenig G.M."/>
            <person name="Daniel R."/>
            <person name="Schaeberle T.F."/>
        </authorList>
    </citation>
    <scope>NUCLEOTIDE SEQUENCE [LARGE SCALE GENOMIC DNA]</scope>
    <source>
        <strain evidence="1 2">SWB005</strain>
    </source>
</reference>
<accession>A0A2S9YC93</accession>
<dbReference type="InterPro" id="IPR035093">
    <property type="entry name" value="RelE/ParE_toxin_dom_sf"/>
</dbReference>
<name>A0A2S9YC93_9BACT</name>
<dbReference type="Proteomes" id="UP000237968">
    <property type="component" value="Unassembled WGS sequence"/>
</dbReference>
<dbReference type="AlphaFoldDB" id="A0A2S9YC93"/>
<dbReference type="OrthoDB" id="8910101at2"/>
<dbReference type="EMBL" id="PVNK01000112">
    <property type="protein sequence ID" value="PRQ02748.1"/>
    <property type="molecule type" value="Genomic_DNA"/>
</dbReference>
<evidence type="ECO:0008006" key="3">
    <source>
        <dbReference type="Google" id="ProtNLM"/>
    </source>
</evidence>